<accession>A0A1F7U3N4</accession>
<organism evidence="3 4">
    <name type="scientific">Candidatus Uhrbacteria bacterium RIFCSPHIGHO2_02_FULL_57_19</name>
    <dbReference type="NCBI Taxonomy" id="1802391"/>
    <lineage>
        <taxon>Bacteria</taxon>
        <taxon>Candidatus Uhriibacteriota</taxon>
    </lineage>
</organism>
<dbReference type="AlphaFoldDB" id="A0A1F7U3N4"/>
<dbReference type="PANTHER" id="PTHR36851:SF1">
    <property type="entry name" value="GLYCO_TRANS_2-LIKE DOMAIN-CONTAINING PROTEIN"/>
    <property type="match status" value="1"/>
</dbReference>
<feature type="transmembrane region" description="Helical" evidence="1">
    <location>
        <begin position="40"/>
        <end position="63"/>
    </location>
</feature>
<reference evidence="3 4" key="1">
    <citation type="journal article" date="2016" name="Nat. Commun.">
        <title>Thousands of microbial genomes shed light on interconnected biogeochemical processes in an aquifer system.</title>
        <authorList>
            <person name="Anantharaman K."/>
            <person name="Brown C.T."/>
            <person name="Hug L.A."/>
            <person name="Sharon I."/>
            <person name="Castelle C.J."/>
            <person name="Probst A.J."/>
            <person name="Thomas B.C."/>
            <person name="Singh A."/>
            <person name="Wilkins M.J."/>
            <person name="Karaoz U."/>
            <person name="Brodie E.L."/>
            <person name="Williams K.H."/>
            <person name="Hubbard S.S."/>
            <person name="Banfield J.F."/>
        </authorList>
    </citation>
    <scope>NUCLEOTIDE SEQUENCE [LARGE SCALE GENOMIC DNA]</scope>
</reference>
<evidence type="ECO:0000313" key="4">
    <source>
        <dbReference type="Proteomes" id="UP000176303"/>
    </source>
</evidence>
<dbReference type="Pfam" id="PF13632">
    <property type="entry name" value="Glyco_trans_2_3"/>
    <property type="match status" value="1"/>
</dbReference>
<dbReference type="SUPFAM" id="SSF53448">
    <property type="entry name" value="Nucleotide-diphospho-sugar transferases"/>
    <property type="match status" value="1"/>
</dbReference>
<feature type="transmembrane region" description="Helical" evidence="1">
    <location>
        <begin position="378"/>
        <end position="398"/>
    </location>
</feature>
<dbReference type="PANTHER" id="PTHR36851">
    <property type="entry name" value="UNNAMED PRODUCT"/>
    <property type="match status" value="1"/>
</dbReference>
<dbReference type="InterPro" id="IPR001173">
    <property type="entry name" value="Glyco_trans_2-like"/>
</dbReference>
<feature type="transmembrane region" description="Helical" evidence="1">
    <location>
        <begin position="12"/>
        <end position="34"/>
    </location>
</feature>
<evidence type="ECO:0000259" key="2">
    <source>
        <dbReference type="Pfam" id="PF13632"/>
    </source>
</evidence>
<gene>
    <name evidence="3" type="ORF">A3D72_01275</name>
</gene>
<feature type="transmembrane region" description="Helical" evidence="1">
    <location>
        <begin position="418"/>
        <end position="439"/>
    </location>
</feature>
<keyword evidence="1" id="KW-0472">Membrane</keyword>
<sequence length="509" mass="57749">MKGISDKAKYRLLEIFPGATVWVTLLGAVALSFFQPLAAIVFIIVFDLIWFFRVAVFLAHLFSAWRKYRSTGRTDWMTRLASEPNSDRLFHLVFLPTFHEDIGVIRTTLRSLAATAYPKERMLVVLAGEERDAKRFLRNADIARREFGNAFGQFLITLHPADLPDEIPGKGSNLHWSGHRARELVDRLGIPYGDVIVSTFDIDTVVHPQYFAYLSAQFLSSPRPTRTSFQPIALYNNNIWESPAPVRIAAFGTTFWIMTELSKSDHLITFSSHSMSFRALVDVGFWQKDIVTEDSRIFLQCLTHYHGDYTVTPLYLPVSMDAVSSGTYVRSLVGLYRQMRRWAWGVEHFPYLVWNLGRDPQTPLGVKFKYIWNAWEGMFSWATAPVIIFLMGRLPLWVAGGTMREVALVENAPFTLEWIMNASMIGVMVSAALSLLLLPKPPARFTPARRVIMLAQWMLLPVTFIIFGAVPAIDAQTRLLLGRYMGFNVTEKVRSRRAGEPSLAEAVGV</sequence>
<feature type="transmembrane region" description="Helical" evidence="1">
    <location>
        <begin position="451"/>
        <end position="473"/>
    </location>
</feature>
<evidence type="ECO:0000256" key="1">
    <source>
        <dbReference type="SAM" id="Phobius"/>
    </source>
</evidence>
<name>A0A1F7U3N4_9BACT</name>
<keyword evidence="1" id="KW-1133">Transmembrane helix</keyword>
<comment type="caution">
    <text evidence="3">The sequence shown here is derived from an EMBL/GenBank/DDBJ whole genome shotgun (WGS) entry which is preliminary data.</text>
</comment>
<dbReference type="Proteomes" id="UP000176303">
    <property type="component" value="Unassembled WGS sequence"/>
</dbReference>
<protein>
    <recommendedName>
        <fullName evidence="2">Glycosyltransferase 2-like domain-containing protein</fullName>
    </recommendedName>
</protein>
<dbReference type="Gene3D" id="3.90.550.10">
    <property type="entry name" value="Spore Coat Polysaccharide Biosynthesis Protein SpsA, Chain A"/>
    <property type="match status" value="1"/>
</dbReference>
<evidence type="ECO:0000313" key="3">
    <source>
        <dbReference type="EMBL" id="OGL72458.1"/>
    </source>
</evidence>
<keyword evidence="1" id="KW-0812">Transmembrane</keyword>
<dbReference type="InterPro" id="IPR029044">
    <property type="entry name" value="Nucleotide-diphossugar_trans"/>
</dbReference>
<dbReference type="STRING" id="1802391.A3D72_01275"/>
<feature type="domain" description="Glycosyltransferase 2-like" evidence="2">
    <location>
        <begin position="197"/>
        <end position="391"/>
    </location>
</feature>
<proteinExistence type="predicted"/>
<dbReference type="EMBL" id="MGDZ01000063">
    <property type="protein sequence ID" value="OGL72458.1"/>
    <property type="molecule type" value="Genomic_DNA"/>
</dbReference>